<evidence type="ECO:0000259" key="10">
    <source>
        <dbReference type="Pfam" id="PF01618"/>
    </source>
</evidence>
<protein>
    <submittedName>
        <fullName evidence="11">Outer membrane transport energization protein ExbB</fullName>
    </submittedName>
</protein>
<keyword evidence="12" id="KW-1185">Reference proteome</keyword>
<comment type="subcellular location">
    <subcellularLocation>
        <location evidence="1">Cell membrane</location>
        <topology evidence="1">Multi-pass membrane protein</topology>
    </subcellularLocation>
    <subcellularLocation>
        <location evidence="6">Membrane</location>
        <topology evidence="6">Multi-pass membrane protein</topology>
    </subcellularLocation>
</comment>
<evidence type="ECO:0000256" key="4">
    <source>
        <dbReference type="ARBA" id="ARBA00022989"/>
    </source>
</evidence>
<accession>A0A1I2JJE0</accession>
<dbReference type="RefSeq" id="WP_091533940.1">
    <property type="nucleotide sequence ID" value="NZ_FOOC01000008.1"/>
</dbReference>
<gene>
    <name evidence="11" type="ORF">SAMN04488120_1083</name>
</gene>
<evidence type="ECO:0000256" key="1">
    <source>
        <dbReference type="ARBA" id="ARBA00004651"/>
    </source>
</evidence>
<keyword evidence="2" id="KW-1003">Cell membrane</keyword>
<dbReference type="Proteomes" id="UP000199771">
    <property type="component" value="Unassembled WGS sequence"/>
</dbReference>
<evidence type="ECO:0000256" key="8">
    <source>
        <dbReference type="SAM" id="Phobius"/>
    </source>
</evidence>
<evidence type="ECO:0000256" key="7">
    <source>
        <dbReference type="SAM" id="Coils"/>
    </source>
</evidence>
<evidence type="ECO:0000313" key="12">
    <source>
        <dbReference type="Proteomes" id="UP000199771"/>
    </source>
</evidence>
<feature type="transmembrane region" description="Helical" evidence="8">
    <location>
        <begin position="400"/>
        <end position="420"/>
    </location>
</feature>
<feature type="domain" description="MotA/TolQ/ExbB proton channel" evidence="10">
    <location>
        <begin position="329"/>
        <end position="436"/>
    </location>
</feature>
<dbReference type="OrthoDB" id="4045at2"/>
<keyword evidence="5 8" id="KW-0472">Membrane</keyword>
<feature type="transmembrane region" description="Helical" evidence="8">
    <location>
        <begin position="358"/>
        <end position="380"/>
    </location>
</feature>
<keyword evidence="9" id="KW-0732">Signal</keyword>
<name>A0A1I2JJE0_9GAMM</name>
<proteinExistence type="inferred from homology"/>
<comment type="similarity">
    <text evidence="6">Belongs to the exbB/tolQ family.</text>
</comment>
<dbReference type="InterPro" id="IPR017270">
    <property type="entry name" value="MotA/TolQ/ExbB-rel"/>
</dbReference>
<evidence type="ECO:0000313" key="11">
    <source>
        <dbReference type="EMBL" id="SFF54379.1"/>
    </source>
</evidence>
<dbReference type="GO" id="GO:0017038">
    <property type="term" value="P:protein import"/>
    <property type="evidence" value="ECO:0007669"/>
    <property type="project" value="TreeGrafter"/>
</dbReference>
<evidence type="ECO:0000256" key="3">
    <source>
        <dbReference type="ARBA" id="ARBA00022692"/>
    </source>
</evidence>
<keyword evidence="4 8" id="KW-1133">Transmembrane helix</keyword>
<evidence type="ECO:0000256" key="2">
    <source>
        <dbReference type="ARBA" id="ARBA00022475"/>
    </source>
</evidence>
<feature type="transmembrane region" description="Helical" evidence="8">
    <location>
        <begin position="270"/>
        <end position="293"/>
    </location>
</feature>
<dbReference type="STRING" id="1076937.SAMN04488120_1083"/>
<dbReference type="GO" id="GO:0005886">
    <property type="term" value="C:plasma membrane"/>
    <property type="evidence" value="ECO:0007669"/>
    <property type="project" value="UniProtKB-SubCell"/>
</dbReference>
<keyword evidence="7" id="KW-0175">Coiled coil</keyword>
<feature type="signal peptide" evidence="9">
    <location>
        <begin position="1"/>
        <end position="21"/>
    </location>
</feature>
<dbReference type="PANTHER" id="PTHR30625">
    <property type="entry name" value="PROTEIN TOLQ"/>
    <property type="match status" value="1"/>
</dbReference>
<dbReference type="PANTHER" id="PTHR30625:SF11">
    <property type="entry name" value="MOTA_TOLQ_EXBB PROTON CHANNEL DOMAIN-CONTAINING PROTEIN"/>
    <property type="match status" value="1"/>
</dbReference>
<keyword evidence="6" id="KW-0813">Transport</keyword>
<evidence type="ECO:0000256" key="9">
    <source>
        <dbReference type="SAM" id="SignalP"/>
    </source>
</evidence>
<evidence type="ECO:0000256" key="6">
    <source>
        <dbReference type="RuleBase" id="RU004057"/>
    </source>
</evidence>
<dbReference type="EMBL" id="FOOC01000008">
    <property type="protein sequence ID" value="SFF54379.1"/>
    <property type="molecule type" value="Genomic_DNA"/>
</dbReference>
<feature type="coiled-coil region" evidence="7">
    <location>
        <begin position="27"/>
        <end position="97"/>
    </location>
</feature>
<feature type="chain" id="PRO_5011543627" evidence="9">
    <location>
        <begin position="22"/>
        <end position="452"/>
    </location>
</feature>
<organism evidence="11 12">
    <name type="scientific">Fontimonas thermophila</name>
    <dbReference type="NCBI Taxonomy" id="1076937"/>
    <lineage>
        <taxon>Bacteria</taxon>
        <taxon>Pseudomonadati</taxon>
        <taxon>Pseudomonadota</taxon>
        <taxon>Gammaproteobacteria</taxon>
        <taxon>Nevskiales</taxon>
        <taxon>Nevskiaceae</taxon>
        <taxon>Fontimonas</taxon>
    </lineage>
</organism>
<dbReference type="InterPro" id="IPR050790">
    <property type="entry name" value="ExbB/TolQ_transport"/>
</dbReference>
<dbReference type="InterPro" id="IPR002898">
    <property type="entry name" value="MotA_ExbB_proton_chnl"/>
</dbReference>
<sequence length="452" mass="49276">MKRRFLVIGLIGMGLVTAAQAQQPKGLDELLKQVREAQVQSGRINQEREQRFLRNKNEQAQLLAQAEAELAAAKSRADAARARFDAAQRDIAALKQQLQERAGDYIQVNAAVRQLAGEFRALAADSLVTAQFPERMAFLDKLARSPDLPGVGELEELWFTLLQQMTESGKVARFAAEIVDEQGARRKTEVVRVGTFTAMADGQYLAVSNDGTLLTALARQPSGGLQRLAKDFAASDEPVAPILVDPSRGSLLLLEGEKPSLSERIRQGGLVGYVIIAIGVVGLSMAFGQMIYLELVRRRMHAQLRALHAPRDDNPLGRVLRVFSDDPTHRDDDPELLELRLSEAVLREMPPLERAQSILRLFVAAAPLLGLLGTVTGMIVTFQTITMFGTGDPKLMADGISQALVTTVQGLVVAIPLLFLNSLLATRARALVQILDEQSAGLLAQRLEAARA</sequence>
<keyword evidence="6" id="KW-0653">Protein transport</keyword>
<keyword evidence="3 8" id="KW-0812">Transmembrane</keyword>
<dbReference type="Pfam" id="PF01618">
    <property type="entry name" value="MotA_ExbB"/>
    <property type="match status" value="1"/>
</dbReference>
<reference evidence="11 12" key="1">
    <citation type="submission" date="2016-10" db="EMBL/GenBank/DDBJ databases">
        <authorList>
            <person name="de Groot N.N."/>
        </authorList>
    </citation>
    <scope>NUCLEOTIDE SEQUENCE [LARGE SCALE GENOMIC DNA]</scope>
    <source>
        <strain evidence="11 12">DSM 23609</strain>
    </source>
</reference>
<evidence type="ECO:0000256" key="5">
    <source>
        <dbReference type="ARBA" id="ARBA00023136"/>
    </source>
</evidence>
<dbReference type="PIRSF" id="PIRSF037714">
    <property type="entry name" value="TolR"/>
    <property type="match status" value="1"/>
</dbReference>
<dbReference type="AlphaFoldDB" id="A0A1I2JJE0"/>